<name>A0A2P4XWJ2_9STRA</name>
<dbReference type="OrthoDB" id="45365at2759"/>
<evidence type="ECO:0000313" key="1">
    <source>
        <dbReference type="EMBL" id="POM69829.1"/>
    </source>
</evidence>
<dbReference type="Gene3D" id="2.120.10.80">
    <property type="entry name" value="Kelch-type beta propeller"/>
    <property type="match status" value="1"/>
</dbReference>
<dbReference type="InterPro" id="IPR006652">
    <property type="entry name" value="Kelch_1"/>
</dbReference>
<dbReference type="EMBL" id="NCKW01007817">
    <property type="protein sequence ID" value="POM69829.1"/>
    <property type="molecule type" value="Genomic_DNA"/>
</dbReference>
<proteinExistence type="predicted"/>
<accession>A0A2P4XWJ2</accession>
<evidence type="ECO:0000313" key="2">
    <source>
        <dbReference type="Proteomes" id="UP000237271"/>
    </source>
</evidence>
<gene>
    <name evidence="1" type="ORF">PHPALM_13850</name>
</gene>
<dbReference type="InterPro" id="IPR015915">
    <property type="entry name" value="Kelch-typ_b-propeller"/>
</dbReference>
<reference evidence="1 2" key="1">
    <citation type="journal article" date="2017" name="Genome Biol. Evol.">
        <title>Phytophthora megakarya and P. palmivora, closely related causal agents of cacao black pod rot, underwent increases in genome sizes and gene numbers by different mechanisms.</title>
        <authorList>
            <person name="Ali S.S."/>
            <person name="Shao J."/>
            <person name="Lary D.J."/>
            <person name="Kronmiller B."/>
            <person name="Shen D."/>
            <person name="Strem M.D."/>
            <person name="Amoako-Attah I."/>
            <person name="Akrofi A.Y."/>
            <person name="Begoude B.A."/>
            <person name="Ten Hoopen G.M."/>
            <person name="Coulibaly K."/>
            <person name="Kebe B.I."/>
            <person name="Melnick R.L."/>
            <person name="Guiltinan M.J."/>
            <person name="Tyler B.M."/>
            <person name="Meinhardt L.W."/>
            <person name="Bailey B.A."/>
        </authorList>
    </citation>
    <scope>NUCLEOTIDE SEQUENCE [LARGE SCALE GENOMIC DNA]</scope>
    <source>
        <strain evidence="2">sbr112.9</strain>
    </source>
</reference>
<keyword evidence="2" id="KW-1185">Reference proteome</keyword>
<dbReference type="SUPFAM" id="SSF117281">
    <property type="entry name" value="Kelch motif"/>
    <property type="match status" value="1"/>
</dbReference>
<sequence length="96" mass="10826">MSTGIENNAKHQLTPTIFAIGGFNHPGALNTVEYLDFHRSKWYPAALMTTCLASLLRAPTKFYMGGTSSSSHHHKTKERYDPEINMWTSMPPMKNI</sequence>
<dbReference type="AlphaFoldDB" id="A0A2P4XWJ2"/>
<comment type="caution">
    <text evidence="1">The sequence shown here is derived from an EMBL/GenBank/DDBJ whole genome shotgun (WGS) entry which is preliminary data.</text>
</comment>
<dbReference type="Proteomes" id="UP000237271">
    <property type="component" value="Unassembled WGS sequence"/>
</dbReference>
<dbReference type="SMART" id="SM00612">
    <property type="entry name" value="Kelch"/>
    <property type="match status" value="1"/>
</dbReference>
<protein>
    <submittedName>
        <fullName evidence="1">Uncharacterized protein</fullName>
    </submittedName>
</protein>
<dbReference type="Pfam" id="PF01344">
    <property type="entry name" value="Kelch_1"/>
    <property type="match status" value="1"/>
</dbReference>
<organism evidence="1 2">
    <name type="scientific">Phytophthora palmivora</name>
    <dbReference type="NCBI Taxonomy" id="4796"/>
    <lineage>
        <taxon>Eukaryota</taxon>
        <taxon>Sar</taxon>
        <taxon>Stramenopiles</taxon>
        <taxon>Oomycota</taxon>
        <taxon>Peronosporomycetes</taxon>
        <taxon>Peronosporales</taxon>
        <taxon>Peronosporaceae</taxon>
        <taxon>Phytophthora</taxon>
    </lineage>
</organism>